<name>A0A9X3N8U9_9ACTN</name>
<dbReference type="Proteomes" id="UP001147653">
    <property type="component" value="Unassembled WGS sequence"/>
</dbReference>
<comment type="caution">
    <text evidence="1">The sequence shown here is derived from an EMBL/GenBank/DDBJ whole genome shotgun (WGS) entry which is preliminary data.</text>
</comment>
<organism evidence="1 2">
    <name type="scientific">Solirubrobacter phytolaccae</name>
    <dbReference type="NCBI Taxonomy" id="1404360"/>
    <lineage>
        <taxon>Bacteria</taxon>
        <taxon>Bacillati</taxon>
        <taxon>Actinomycetota</taxon>
        <taxon>Thermoleophilia</taxon>
        <taxon>Solirubrobacterales</taxon>
        <taxon>Solirubrobacteraceae</taxon>
        <taxon>Solirubrobacter</taxon>
    </lineage>
</organism>
<dbReference type="RefSeq" id="WP_270024044.1">
    <property type="nucleotide sequence ID" value="NZ_JAPDDP010000007.1"/>
</dbReference>
<proteinExistence type="predicted"/>
<keyword evidence="2" id="KW-1185">Reference proteome</keyword>
<evidence type="ECO:0000313" key="2">
    <source>
        <dbReference type="Proteomes" id="UP001147653"/>
    </source>
</evidence>
<protein>
    <submittedName>
        <fullName evidence="1">Uncharacterized protein</fullName>
    </submittedName>
</protein>
<gene>
    <name evidence="1" type="ORF">OJ997_05510</name>
</gene>
<reference evidence="1" key="1">
    <citation type="submission" date="2022-10" db="EMBL/GenBank/DDBJ databases">
        <title>The WGS of Solirubrobacter phytolaccae KCTC 29190.</title>
        <authorList>
            <person name="Jiang Z."/>
        </authorList>
    </citation>
    <scope>NUCLEOTIDE SEQUENCE</scope>
    <source>
        <strain evidence="1">KCTC 29190</strain>
    </source>
</reference>
<evidence type="ECO:0000313" key="1">
    <source>
        <dbReference type="EMBL" id="MDA0179741.1"/>
    </source>
</evidence>
<accession>A0A9X3N8U9</accession>
<dbReference type="AlphaFoldDB" id="A0A9X3N8U9"/>
<sequence>MSTGSPVRQLAEQARGVVDKAMRSLQGPFDDFGPFIVAVPGDGSQPRLVDLPNELLTGEAAGKADVVQGLVRPLIVETGAKRIAWVGTVFTLDLEGKSEAEANEAIRRLMASGIADHPDRRESVIVNAMDAETVETWVARVGRTAIAPPTLGQWEDFGEHADRRLLGLEAQSFYGEAELLEPLRAALRESPAQPRTLATESWNEPGRVVVELDADGFVITLHGGAVPIGWLARARTFPTLEAARGQYDALGPLMDSAEDLGAWRGLPSDHEAPVIVVVGAQPSVDRALESIGGEPHTVGEADVRFFVGRRLARMA</sequence>
<dbReference type="EMBL" id="JAPDDP010000007">
    <property type="protein sequence ID" value="MDA0179741.1"/>
    <property type="molecule type" value="Genomic_DNA"/>
</dbReference>